<dbReference type="Pfam" id="PF15017">
    <property type="entry name" value="WRNPLPNID"/>
    <property type="match status" value="1"/>
</dbReference>
<reference evidence="3" key="2">
    <citation type="submission" date="2025-09" db="UniProtKB">
        <authorList>
            <consortium name="Ensembl"/>
        </authorList>
    </citation>
    <scope>IDENTIFICATION</scope>
</reference>
<dbReference type="GeneTree" id="ENSGT00960000190269"/>
<feature type="compositionally biased region" description="Basic and acidic residues" evidence="1">
    <location>
        <begin position="120"/>
        <end position="130"/>
    </location>
</feature>
<evidence type="ECO:0000313" key="4">
    <source>
        <dbReference type="Proteomes" id="UP000694421"/>
    </source>
</evidence>
<dbReference type="Proteomes" id="UP000694421">
    <property type="component" value="Unplaced"/>
</dbReference>
<evidence type="ECO:0000259" key="2">
    <source>
        <dbReference type="Pfam" id="PF15017"/>
    </source>
</evidence>
<evidence type="ECO:0000313" key="3">
    <source>
        <dbReference type="Ensembl" id="ENSSMRP00000024502.1"/>
    </source>
</evidence>
<feature type="compositionally biased region" description="Basic and acidic residues" evidence="1">
    <location>
        <begin position="35"/>
        <end position="46"/>
    </location>
</feature>
<feature type="domain" description="Putative WW-binding" evidence="2">
    <location>
        <begin position="158"/>
        <end position="185"/>
    </location>
</feature>
<keyword evidence="4" id="KW-1185">Reference proteome</keyword>
<dbReference type="AlphaFoldDB" id="A0A8D0E0S6"/>
<feature type="compositionally biased region" description="Acidic residues" evidence="1">
    <location>
        <begin position="59"/>
        <end position="73"/>
    </location>
</feature>
<sequence length="201" mass="22517">MAKRRAEALLAWRAPGCESFLFSPGPLPPPLPKRLRSDPERKEPAARSKKRKREGAAVGEDEQQPSPEEEEEEVNGKRRAVPVPKGSGLPKEAEELPGFLLEGPAAGRRLREDMGEEGPEIEKSSRLLRRRPPEVKKTKLVVLVVGEGGGEREHDVWHYNSFQYWRSPLPTIDLSDILDLEKDDPVETSNYGSVGFSEMET</sequence>
<dbReference type="Ensembl" id="ENSSMRT00000028699.1">
    <property type="protein sequence ID" value="ENSSMRP00000024502.1"/>
    <property type="gene ID" value="ENSSMRG00000018974.1"/>
</dbReference>
<dbReference type="InterPro" id="IPR033461">
    <property type="entry name" value="WRNPLPNID"/>
</dbReference>
<reference evidence="3" key="1">
    <citation type="submission" date="2025-08" db="UniProtKB">
        <authorList>
            <consortium name="Ensembl"/>
        </authorList>
    </citation>
    <scope>IDENTIFICATION</scope>
</reference>
<proteinExistence type="predicted"/>
<evidence type="ECO:0000256" key="1">
    <source>
        <dbReference type="SAM" id="MobiDB-lite"/>
    </source>
</evidence>
<feature type="region of interest" description="Disordered" evidence="1">
    <location>
        <begin position="15"/>
        <end position="130"/>
    </location>
</feature>
<name>A0A8D0E0S6_SALMN</name>
<organism evidence="3 4">
    <name type="scientific">Salvator merianae</name>
    <name type="common">Argentine black and white tegu</name>
    <name type="synonym">Tupinambis merianae</name>
    <dbReference type="NCBI Taxonomy" id="96440"/>
    <lineage>
        <taxon>Eukaryota</taxon>
        <taxon>Metazoa</taxon>
        <taxon>Chordata</taxon>
        <taxon>Craniata</taxon>
        <taxon>Vertebrata</taxon>
        <taxon>Euteleostomi</taxon>
        <taxon>Lepidosauria</taxon>
        <taxon>Squamata</taxon>
        <taxon>Bifurcata</taxon>
        <taxon>Unidentata</taxon>
        <taxon>Episquamata</taxon>
        <taxon>Laterata</taxon>
        <taxon>Teiioidea</taxon>
        <taxon>Teiidae</taxon>
        <taxon>Salvator</taxon>
    </lineage>
</organism>
<accession>A0A8D0E0S6</accession>
<protein>
    <recommendedName>
        <fullName evidence="2">Putative WW-binding domain-containing protein</fullName>
    </recommendedName>
</protein>